<evidence type="ECO:0000256" key="2">
    <source>
        <dbReference type="ARBA" id="ARBA00022703"/>
    </source>
</evidence>
<gene>
    <name evidence="5" type="ORF">HGRIS_010670</name>
</gene>
<evidence type="ECO:0000313" key="5">
    <source>
        <dbReference type="EMBL" id="KAL0948045.1"/>
    </source>
</evidence>
<dbReference type="PANTHER" id="PTHR48104">
    <property type="entry name" value="METACASPASE-4"/>
    <property type="match status" value="1"/>
</dbReference>
<dbReference type="PANTHER" id="PTHR48104:SF30">
    <property type="entry name" value="METACASPASE-1"/>
    <property type="match status" value="1"/>
</dbReference>
<evidence type="ECO:0000256" key="3">
    <source>
        <dbReference type="ARBA" id="ARBA00022807"/>
    </source>
</evidence>
<dbReference type="Proteomes" id="UP001556367">
    <property type="component" value="Unassembled WGS sequence"/>
</dbReference>
<sequence>MPTQKKALLIGISHLTGQKDLAGPGHDVIGMRDLLQEYYGYEPQDICILLDSWKRAQHRLPPTKENILDAIDNLVKDCHSGDQFIFHYSGHTDQIPNEDGSEEDNMDECLMTNTGEILDDELKRRLVEPLCPGSKLVAILDTCHSETLLDLPHHHCNDVPMPWRNERKESLDPTRSIEEARWHITDVAMTLRGYNHFRRYPTRFPRPVALTLDIPAFTADVVSPAQSSMTPTEALYCESPMGITIPALQISLPNQRGNVSHLSHPFCIGTCSPFDPVAQPHVIAISSDSHFLLQRLAVLLGE</sequence>
<evidence type="ECO:0000313" key="6">
    <source>
        <dbReference type="Proteomes" id="UP001556367"/>
    </source>
</evidence>
<dbReference type="Gene3D" id="3.40.50.12660">
    <property type="match status" value="1"/>
</dbReference>
<evidence type="ECO:0000259" key="4">
    <source>
        <dbReference type="Pfam" id="PF00656"/>
    </source>
</evidence>
<comment type="similarity">
    <text evidence="1">Belongs to the peptidase C14B family.</text>
</comment>
<organism evidence="5 6">
    <name type="scientific">Hohenbuehelia grisea</name>
    <dbReference type="NCBI Taxonomy" id="104357"/>
    <lineage>
        <taxon>Eukaryota</taxon>
        <taxon>Fungi</taxon>
        <taxon>Dikarya</taxon>
        <taxon>Basidiomycota</taxon>
        <taxon>Agaricomycotina</taxon>
        <taxon>Agaricomycetes</taxon>
        <taxon>Agaricomycetidae</taxon>
        <taxon>Agaricales</taxon>
        <taxon>Pleurotineae</taxon>
        <taxon>Pleurotaceae</taxon>
        <taxon>Hohenbuehelia</taxon>
    </lineage>
</organism>
<accession>A0ABR3IXW3</accession>
<feature type="domain" description="Peptidase C14 caspase" evidence="4">
    <location>
        <begin position="5"/>
        <end position="154"/>
    </location>
</feature>
<reference evidence="6" key="1">
    <citation type="submission" date="2024-06" db="EMBL/GenBank/DDBJ databases">
        <title>Multi-omics analyses provide insights into the biosynthesis of the anticancer antibiotic pleurotin in Hohenbuehelia grisea.</title>
        <authorList>
            <person name="Weaver J.A."/>
            <person name="Alberti F."/>
        </authorList>
    </citation>
    <scope>NUCLEOTIDE SEQUENCE [LARGE SCALE GENOMIC DNA]</scope>
    <source>
        <strain evidence="6">T-177</strain>
    </source>
</reference>
<keyword evidence="6" id="KW-1185">Reference proteome</keyword>
<dbReference type="SUPFAM" id="SSF52129">
    <property type="entry name" value="Caspase-like"/>
    <property type="match status" value="1"/>
</dbReference>
<proteinExistence type="inferred from homology"/>
<name>A0ABR3IXW3_9AGAR</name>
<dbReference type="InterPro" id="IPR011600">
    <property type="entry name" value="Pept_C14_caspase"/>
</dbReference>
<dbReference type="EMBL" id="JASNQZ010000014">
    <property type="protein sequence ID" value="KAL0948045.1"/>
    <property type="molecule type" value="Genomic_DNA"/>
</dbReference>
<comment type="caution">
    <text evidence="5">The sequence shown here is derived from an EMBL/GenBank/DDBJ whole genome shotgun (WGS) entry which is preliminary data.</text>
</comment>
<evidence type="ECO:0000256" key="1">
    <source>
        <dbReference type="ARBA" id="ARBA00009005"/>
    </source>
</evidence>
<protein>
    <recommendedName>
        <fullName evidence="4">Peptidase C14 caspase domain-containing protein</fullName>
    </recommendedName>
</protein>
<keyword evidence="3" id="KW-0645">Protease</keyword>
<dbReference type="InterPro" id="IPR029030">
    <property type="entry name" value="Caspase-like_dom_sf"/>
</dbReference>
<dbReference type="InterPro" id="IPR050452">
    <property type="entry name" value="Metacaspase"/>
</dbReference>
<keyword evidence="2" id="KW-0053">Apoptosis</keyword>
<dbReference type="Pfam" id="PF00656">
    <property type="entry name" value="Peptidase_C14"/>
    <property type="match status" value="1"/>
</dbReference>
<keyword evidence="3" id="KW-0788">Thiol protease</keyword>
<keyword evidence="3" id="KW-0378">Hydrolase</keyword>